<dbReference type="Ensembl" id="ENSCAFT00040005486.1">
    <property type="protein sequence ID" value="ENSCAFP00040004715.1"/>
    <property type="gene ID" value="ENSCAFG00040002703.1"/>
</dbReference>
<organism evidence="2 3">
    <name type="scientific">Canis lupus familiaris</name>
    <name type="common">Dog</name>
    <name type="synonym">Canis familiaris</name>
    <dbReference type="NCBI Taxonomy" id="9615"/>
    <lineage>
        <taxon>Eukaryota</taxon>
        <taxon>Metazoa</taxon>
        <taxon>Chordata</taxon>
        <taxon>Craniata</taxon>
        <taxon>Vertebrata</taxon>
        <taxon>Euteleostomi</taxon>
        <taxon>Mammalia</taxon>
        <taxon>Eutheria</taxon>
        <taxon>Laurasiatheria</taxon>
        <taxon>Carnivora</taxon>
        <taxon>Caniformia</taxon>
        <taxon>Canidae</taxon>
        <taxon>Canis</taxon>
    </lineage>
</organism>
<reference evidence="2" key="2">
    <citation type="submission" date="2025-08" db="UniProtKB">
        <authorList>
            <consortium name="Ensembl"/>
        </authorList>
    </citation>
    <scope>IDENTIFICATION</scope>
</reference>
<accession>A0A8C0PW85</accession>
<evidence type="ECO:0000313" key="2">
    <source>
        <dbReference type="Ensembl" id="ENSCAFP00040004715.1"/>
    </source>
</evidence>
<evidence type="ECO:0000313" key="3">
    <source>
        <dbReference type="Proteomes" id="UP000694542"/>
    </source>
</evidence>
<sequence length="54" mass="6365">MPLAQDMIHPSKERDRNKPKKRWRSQSPCHHFMGVGAPPWYKRKKVYSSAQTSV</sequence>
<evidence type="ECO:0000256" key="1">
    <source>
        <dbReference type="SAM" id="MobiDB-lite"/>
    </source>
</evidence>
<feature type="region of interest" description="Disordered" evidence="1">
    <location>
        <begin position="1"/>
        <end position="29"/>
    </location>
</feature>
<dbReference type="InterPro" id="IPR023407">
    <property type="entry name" value="Ribosomal_eS27_Zn-bd_dom_sf"/>
</dbReference>
<dbReference type="Gene3D" id="2.20.25.100">
    <property type="entry name" value="Zn-binding ribosomal proteins"/>
    <property type="match status" value="1"/>
</dbReference>
<reference evidence="2" key="1">
    <citation type="submission" date="2018-10" db="EMBL/GenBank/DDBJ databases">
        <title>De novo assembly of a Great Dane genome.</title>
        <authorList>
            <person name="Kidd J.M."/>
            <person name="Pendleton A.L."/>
            <person name="Shen F."/>
            <person name="Emery S."/>
        </authorList>
    </citation>
    <scope>NUCLEOTIDE SEQUENCE [LARGE SCALE GENOMIC DNA]</scope>
    <source>
        <strain evidence="2">Great Dane</strain>
    </source>
</reference>
<dbReference type="AlphaFoldDB" id="A0A8C0PW85"/>
<name>A0A8C0PW85_CANLF</name>
<protein>
    <submittedName>
        <fullName evidence="2">Uncharacterized protein</fullName>
    </submittedName>
</protein>
<proteinExistence type="predicted"/>
<dbReference type="Proteomes" id="UP000694542">
    <property type="component" value="Chromosome 7"/>
</dbReference>